<feature type="region of interest" description="Disordered" evidence="1">
    <location>
        <begin position="195"/>
        <end position="228"/>
    </location>
</feature>
<accession>A0A9P3GL76</accession>
<comment type="caution">
    <text evidence="2">The sequence shown here is derived from an EMBL/GenBank/DDBJ whole genome shotgun (WGS) entry which is preliminary data.</text>
</comment>
<gene>
    <name evidence="2" type="ORF">PsYK624_116940</name>
</gene>
<feature type="compositionally biased region" description="Basic and acidic residues" evidence="1">
    <location>
        <begin position="195"/>
        <end position="207"/>
    </location>
</feature>
<organism evidence="2 3">
    <name type="scientific">Phanerochaete sordida</name>
    <dbReference type="NCBI Taxonomy" id="48140"/>
    <lineage>
        <taxon>Eukaryota</taxon>
        <taxon>Fungi</taxon>
        <taxon>Dikarya</taxon>
        <taxon>Basidiomycota</taxon>
        <taxon>Agaricomycotina</taxon>
        <taxon>Agaricomycetes</taxon>
        <taxon>Polyporales</taxon>
        <taxon>Phanerochaetaceae</taxon>
        <taxon>Phanerochaete</taxon>
    </lineage>
</organism>
<sequence length="228" mass="24519">MATASRVLSRSLLSRRAIRALPVHARSVQTSTSQAQTGFRGSIATHAAAVAFGAGSVLAGAYAYYHFSGLKALVDKARAAKAKYNHVRSTWSETQPRTPGEALAFLRRVSRSHAGPVPDAFVDMVAQFQGAHEEDIDRIVFGAVDDIQAIIAESRAEAAAGGAEAVGEEGLTPRDRARIAAAVQRHAQALRAYARERRERAPEEGKGKLFARMRTRQKDAEPGAKDSE</sequence>
<evidence type="ECO:0000256" key="1">
    <source>
        <dbReference type="SAM" id="MobiDB-lite"/>
    </source>
</evidence>
<reference evidence="2 3" key="1">
    <citation type="submission" date="2021-08" db="EMBL/GenBank/DDBJ databases">
        <title>Draft Genome Sequence of Phanerochaete sordida strain YK-624.</title>
        <authorList>
            <person name="Mori T."/>
            <person name="Dohra H."/>
            <person name="Suzuki T."/>
            <person name="Kawagishi H."/>
            <person name="Hirai H."/>
        </authorList>
    </citation>
    <scope>NUCLEOTIDE SEQUENCE [LARGE SCALE GENOMIC DNA]</scope>
    <source>
        <strain evidence="2 3">YK-624</strain>
    </source>
</reference>
<protein>
    <submittedName>
        <fullName evidence="2">Uncharacterized protein</fullName>
    </submittedName>
</protein>
<dbReference type="OrthoDB" id="3060772at2759"/>
<proteinExistence type="predicted"/>
<dbReference type="EMBL" id="BPQB01000049">
    <property type="protein sequence ID" value="GJE95509.1"/>
    <property type="molecule type" value="Genomic_DNA"/>
</dbReference>
<feature type="compositionally biased region" description="Basic and acidic residues" evidence="1">
    <location>
        <begin position="216"/>
        <end position="228"/>
    </location>
</feature>
<dbReference type="AlphaFoldDB" id="A0A9P3GL76"/>
<dbReference type="Proteomes" id="UP000703269">
    <property type="component" value="Unassembled WGS sequence"/>
</dbReference>
<evidence type="ECO:0000313" key="2">
    <source>
        <dbReference type="EMBL" id="GJE95509.1"/>
    </source>
</evidence>
<name>A0A9P3GL76_9APHY</name>
<keyword evidence="3" id="KW-1185">Reference proteome</keyword>
<evidence type="ECO:0000313" key="3">
    <source>
        <dbReference type="Proteomes" id="UP000703269"/>
    </source>
</evidence>